<dbReference type="Proteomes" id="UP000601435">
    <property type="component" value="Unassembled WGS sequence"/>
</dbReference>
<dbReference type="Pfam" id="PF00856">
    <property type="entry name" value="SET"/>
    <property type="match status" value="1"/>
</dbReference>
<evidence type="ECO:0000313" key="4">
    <source>
        <dbReference type="Proteomes" id="UP000601435"/>
    </source>
</evidence>
<dbReference type="InterPro" id="IPR053209">
    <property type="entry name" value="Gramillin-biosynth_MTr"/>
</dbReference>
<dbReference type="InterPro" id="IPR046341">
    <property type="entry name" value="SET_dom_sf"/>
</dbReference>
<feature type="domain" description="SET" evidence="2">
    <location>
        <begin position="91"/>
        <end position="263"/>
    </location>
</feature>
<dbReference type="PANTHER" id="PTHR47643:SF2">
    <property type="entry name" value="TPR DOMAIN PROTEIN (AFU_ORTHOLOGUE AFUA_5G12710)"/>
    <property type="match status" value="1"/>
</dbReference>
<sequence length="628" mass="70017">MAAVPVETSNDVKAAYKKGLTEDVSGNHQTALANFGKAKCLSGSNPAFQKKCESGVRKALRHLKEQDGLYQLREMFKADAAALLSRNGDAPPLAVAGFCSRVEKAPVGRGLLVRERAQIGELLFVEKAFILGSHQALLGAALKKLQSCPKMDFDQFMNLVNGEEEEVVSPAGSSITIACPEDEGDRTVDEDKVQRILQLNARSRITLSKTGEIEEKLWGLWPLAASMNHSCRPNANFTFVGDVLICRAARDLEMGDEICCNFVRVDRPAMLRQRELQSEYNFSCTCARCILEKAFLPDSKAQEFMDKIKKLSRAPRRRDREALEAWAGSWSFLYREIEYDVSLAIKRNGKTLDEDLSLVAASDELFERCWTADHEALRELRVKEQEEMRQNIARRQGQESGKPVNYAGPGRVDVYAEQLQHLLCTSFLSVAAESARLWVKVGVPSNSARDSRWICQQLEETAPASSSHAFWAAECATQTWRAFLKKEEAALIFAQQHPDTHRPPLTPEVEQSAVYARITFGRCYGEQLWLAQAKALGWPMELCAGALQRPAPAIPRPPPESRKASPPKGRIKIYKKGSRRWEDYLRPKLKEKLEPRPVVVDLKDESPDLCSLLSALVKGDGAISSGSP</sequence>
<keyword evidence="4" id="KW-1185">Reference proteome</keyword>
<feature type="region of interest" description="Disordered" evidence="1">
    <location>
        <begin position="550"/>
        <end position="569"/>
    </location>
</feature>
<comment type="caution">
    <text evidence="3">The sequence shown here is derived from an EMBL/GenBank/DDBJ whole genome shotgun (WGS) entry which is preliminary data.</text>
</comment>
<dbReference type="SUPFAM" id="SSF82199">
    <property type="entry name" value="SET domain"/>
    <property type="match status" value="1"/>
</dbReference>
<evidence type="ECO:0000259" key="2">
    <source>
        <dbReference type="PROSITE" id="PS50280"/>
    </source>
</evidence>
<dbReference type="EMBL" id="CAJNJA010089164">
    <property type="protein sequence ID" value="CAE7939596.1"/>
    <property type="molecule type" value="Genomic_DNA"/>
</dbReference>
<dbReference type="CDD" id="cd20071">
    <property type="entry name" value="SET_SMYD"/>
    <property type="match status" value="1"/>
</dbReference>
<protein>
    <submittedName>
        <fullName evidence="3">SMYD3 protein</fullName>
    </submittedName>
</protein>
<dbReference type="InterPro" id="IPR001214">
    <property type="entry name" value="SET_dom"/>
</dbReference>
<proteinExistence type="predicted"/>
<dbReference type="AlphaFoldDB" id="A0A813C601"/>
<name>A0A813C601_9DINO</name>
<dbReference type="PROSITE" id="PS50280">
    <property type="entry name" value="SET"/>
    <property type="match status" value="1"/>
</dbReference>
<evidence type="ECO:0000256" key="1">
    <source>
        <dbReference type="SAM" id="MobiDB-lite"/>
    </source>
</evidence>
<dbReference type="OrthoDB" id="1028014at2759"/>
<evidence type="ECO:0000313" key="3">
    <source>
        <dbReference type="EMBL" id="CAE7939596.1"/>
    </source>
</evidence>
<organism evidence="3 4">
    <name type="scientific">Symbiodinium necroappetens</name>
    <dbReference type="NCBI Taxonomy" id="1628268"/>
    <lineage>
        <taxon>Eukaryota</taxon>
        <taxon>Sar</taxon>
        <taxon>Alveolata</taxon>
        <taxon>Dinophyceae</taxon>
        <taxon>Suessiales</taxon>
        <taxon>Symbiodiniaceae</taxon>
        <taxon>Symbiodinium</taxon>
    </lineage>
</organism>
<dbReference type="Gene3D" id="2.170.270.10">
    <property type="entry name" value="SET domain"/>
    <property type="match status" value="1"/>
</dbReference>
<dbReference type="PANTHER" id="PTHR47643">
    <property type="entry name" value="TPR DOMAIN PROTEIN (AFU_ORTHOLOGUE AFUA_5G12710)"/>
    <property type="match status" value="1"/>
</dbReference>
<reference evidence="3" key="1">
    <citation type="submission" date="2021-02" db="EMBL/GenBank/DDBJ databases">
        <authorList>
            <person name="Dougan E. K."/>
            <person name="Rhodes N."/>
            <person name="Thang M."/>
            <person name="Chan C."/>
        </authorList>
    </citation>
    <scope>NUCLEOTIDE SEQUENCE</scope>
</reference>
<accession>A0A813C601</accession>
<gene>
    <name evidence="3" type="primary">SMYD3</name>
    <name evidence="3" type="ORF">SNEC2469_LOCUS33569</name>
</gene>